<dbReference type="Proteomes" id="UP000697995">
    <property type="component" value="Unassembled WGS sequence"/>
</dbReference>
<sequence length="79" mass="8763">MTETVPSHSVRFQSCAEGVHDAGRTYRLSPGADIRAAMKRAAFAAVPKAESWTLRLFTLERTAAGEQVEAGHDRRNWFS</sequence>
<protein>
    <submittedName>
        <fullName evidence="1">Uncharacterized protein</fullName>
    </submittedName>
</protein>
<dbReference type="EMBL" id="NRSG01000028">
    <property type="protein sequence ID" value="MBK1657785.1"/>
    <property type="molecule type" value="Genomic_DNA"/>
</dbReference>
<comment type="caution">
    <text evidence="1">The sequence shown here is derived from an EMBL/GenBank/DDBJ whole genome shotgun (WGS) entry which is preliminary data.</text>
</comment>
<gene>
    <name evidence="1" type="ORF">CKO45_06020</name>
</gene>
<evidence type="ECO:0000313" key="1">
    <source>
        <dbReference type="EMBL" id="MBK1657785.1"/>
    </source>
</evidence>
<keyword evidence="2" id="KW-1185">Reference proteome</keyword>
<accession>A0ABS1CU19</accession>
<evidence type="ECO:0000313" key="2">
    <source>
        <dbReference type="Proteomes" id="UP000697995"/>
    </source>
</evidence>
<proteinExistence type="predicted"/>
<reference evidence="1 2" key="1">
    <citation type="journal article" date="2020" name="Microorganisms">
        <title>Osmotic Adaptation and Compatible Solute Biosynthesis of Phototrophic Bacteria as Revealed from Genome Analyses.</title>
        <authorList>
            <person name="Imhoff J.F."/>
            <person name="Rahn T."/>
            <person name="Kunzel S."/>
            <person name="Keller A."/>
            <person name="Neulinger S.C."/>
        </authorList>
    </citation>
    <scope>NUCLEOTIDE SEQUENCE [LARGE SCALE GENOMIC DNA]</scope>
    <source>
        <strain evidence="1 2">DSM 15382</strain>
    </source>
</reference>
<organism evidence="1 2">
    <name type="scientific">Paracraurococcus ruber</name>
    <dbReference type="NCBI Taxonomy" id="77675"/>
    <lineage>
        <taxon>Bacteria</taxon>
        <taxon>Pseudomonadati</taxon>
        <taxon>Pseudomonadota</taxon>
        <taxon>Alphaproteobacteria</taxon>
        <taxon>Acetobacterales</taxon>
        <taxon>Roseomonadaceae</taxon>
        <taxon>Paracraurococcus</taxon>
    </lineage>
</organism>
<dbReference type="RefSeq" id="WP_205082970.1">
    <property type="nucleotide sequence ID" value="NZ_SMOA01000167.1"/>
</dbReference>
<name>A0ABS1CU19_9PROT</name>